<name>A0A6J4R4I3_9ACTN</name>
<gene>
    <name evidence="3" type="ORF">AVDCRST_MAG02-2091</name>
</gene>
<feature type="domain" description="DUF1996" evidence="2">
    <location>
        <begin position="71"/>
        <end position="272"/>
    </location>
</feature>
<proteinExistence type="predicted"/>
<dbReference type="InterPro" id="IPR018535">
    <property type="entry name" value="DUF1996"/>
</dbReference>
<dbReference type="PANTHER" id="PTHR43662:SF3">
    <property type="entry name" value="DOMAIN PROTEIN, PUTATIVE (AFU_ORTHOLOGUE AFUA_6G11970)-RELATED"/>
    <property type="match status" value="1"/>
</dbReference>
<organism evidence="3">
    <name type="scientific">uncultured Rubrobacteraceae bacterium</name>
    <dbReference type="NCBI Taxonomy" id="349277"/>
    <lineage>
        <taxon>Bacteria</taxon>
        <taxon>Bacillati</taxon>
        <taxon>Actinomycetota</taxon>
        <taxon>Rubrobacteria</taxon>
        <taxon>Rubrobacterales</taxon>
        <taxon>Rubrobacteraceae</taxon>
        <taxon>environmental samples</taxon>
    </lineage>
</organism>
<evidence type="ECO:0000313" key="3">
    <source>
        <dbReference type="EMBL" id="CAA9459887.1"/>
    </source>
</evidence>
<sequence length="304" mass="31856">MRPHKPNPRSLAPSTAAALAAAALAAAALLVALVASVAVGHQRIAGAQEETAQRSGRITVVCGWRKYGKIDPIVSYGKESAHAHELAGGNVTPYSTRDRLLANGSTSCTVNGDRSGYWAPALNVGGKRVKPVTINAYYDAAPGVSGEAVRQFPLNWGVLAGHAHSGGPQKEVMFGCSKNATATLTPEPRDCAPDTTPTMRFVFPDCSDGRARSEDNYSHVAYSEGGACPQGTYPVLRLTVAVKYPAGTPNFSQARLSSGETHTAHADMLDGWVRKSLTELVGECVRAGKVCGIAETARIANSAQ</sequence>
<feature type="chain" id="PRO_5039408235" description="DUF1996 domain-containing protein" evidence="1">
    <location>
        <begin position="26"/>
        <end position="304"/>
    </location>
</feature>
<evidence type="ECO:0000256" key="1">
    <source>
        <dbReference type="SAM" id="SignalP"/>
    </source>
</evidence>
<reference evidence="3" key="1">
    <citation type="submission" date="2020-02" db="EMBL/GenBank/DDBJ databases">
        <authorList>
            <person name="Meier V. D."/>
        </authorList>
    </citation>
    <scope>NUCLEOTIDE SEQUENCE</scope>
    <source>
        <strain evidence="3">AVDCRST_MAG02</strain>
    </source>
</reference>
<dbReference type="Pfam" id="PF09362">
    <property type="entry name" value="DUF1996"/>
    <property type="match status" value="1"/>
</dbReference>
<feature type="signal peptide" evidence="1">
    <location>
        <begin position="1"/>
        <end position="25"/>
    </location>
</feature>
<protein>
    <recommendedName>
        <fullName evidence="2">DUF1996 domain-containing protein</fullName>
    </recommendedName>
</protein>
<dbReference type="PANTHER" id="PTHR43662">
    <property type="match status" value="1"/>
</dbReference>
<dbReference type="EMBL" id="CADCVH010000069">
    <property type="protein sequence ID" value="CAA9459887.1"/>
    <property type="molecule type" value="Genomic_DNA"/>
</dbReference>
<accession>A0A6J4R4I3</accession>
<keyword evidence="1" id="KW-0732">Signal</keyword>
<evidence type="ECO:0000259" key="2">
    <source>
        <dbReference type="Pfam" id="PF09362"/>
    </source>
</evidence>
<dbReference type="AlphaFoldDB" id="A0A6J4R4I3"/>